<reference evidence="1 2" key="1">
    <citation type="submission" date="2018-02" db="EMBL/GenBank/DDBJ databases">
        <title>Comparative genomics of Pseudomonas syringae.</title>
        <authorList>
            <person name="Hulin M.T."/>
        </authorList>
    </citation>
    <scope>NUCLEOTIDE SEQUENCE [LARGE SCALE GENOMIC DNA]</scope>
    <source>
        <strain evidence="1 2">R2leaf</strain>
    </source>
</reference>
<evidence type="ECO:0000313" key="2">
    <source>
        <dbReference type="Proteomes" id="UP000236903"/>
    </source>
</evidence>
<accession>A0AAD0E0V0</accession>
<gene>
    <name evidence="1" type="ORF">BKM03_23565</name>
</gene>
<dbReference type="EMBL" id="CP026562">
    <property type="protein sequence ID" value="AVB21842.1"/>
    <property type="molecule type" value="Genomic_DNA"/>
</dbReference>
<organism evidence="1 2">
    <name type="scientific">Pseudomonas avellanae</name>
    <dbReference type="NCBI Taxonomy" id="46257"/>
    <lineage>
        <taxon>Bacteria</taxon>
        <taxon>Pseudomonadati</taxon>
        <taxon>Pseudomonadota</taxon>
        <taxon>Gammaproteobacteria</taxon>
        <taxon>Pseudomonadales</taxon>
        <taxon>Pseudomonadaceae</taxon>
        <taxon>Pseudomonas</taxon>
    </lineage>
</organism>
<dbReference type="AlphaFoldDB" id="A0AAD0E0V0"/>
<dbReference type="KEGG" id="pavl:BKM03_23565"/>
<dbReference type="Proteomes" id="UP000236903">
    <property type="component" value="Chromosome"/>
</dbReference>
<proteinExistence type="predicted"/>
<protein>
    <submittedName>
        <fullName evidence="1">Uncharacterized protein</fullName>
    </submittedName>
</protein>
<evidence type="ECO:0000313" key="1">
    <source>
        <dbReference type="EMBL" id="AVB21842.1"/>
    </source>
</evidence>
<name>A0AAD0E0V0_9PSED</name>
<sequence>MYERQAKTFVIRVVGHSTFVAVQGSGSARRRA</sequence>